<dbReference type="Pfam" id="PF00188">
    <property type="entry name" value="CAP"/>
    <property type="match status" value="1"/>
</dbReference>
<sequence>MVIKILLSQNPPPIPMKTKHYVRVRSPLLSHLEHQRYDIEEIPPPLPLKRRGYSMKGQNHWQHSPLNEHRRKSFSGSRNSISGLSRSSSSQSLMGSSNHSSLGRNGISGSNTTLSSRRGSALGSNNNLSPRRDSIFGSTNSLLPGRNSITASTGDLTGQRRVSTLRRKNSLSRSRESLNNNAIDDEITNGYFAKITKKKHKSHEIWLKVWKGCTFNCYSANYYDVYKKRALLEINMYRLKHKANILQMTPQMTELAQDLADQYLVKRKMNVKKYENFGILYKEVRLTAATTVVRDWYDTRDKYSFFLNKPSSEVANNFTQLTWRATKYFGISVQPDDDNLIIVCVFYPKGNIKGEYGRNVHKWTN</sequence>
<dbReference type="SMART" id="SM00198">
    <property type="entry name" value="SCP"/>
    <property type="match status" value="1"/>
</dbReference>
<dbReference type="AlphaFoldDB" id="A0A0N5B1Z5"/>
<evidence type="ECO:0000259" key="2">
    <source>
        <dbReference type="SMART" id="SM00198"/>
    </source>
</evidence>
<protein>
    <submittedName>
        <fullName evidence="4">SCP domain-containing protein</fullName>
    </submittedName>
</protein>
<dbReference type="WBParaSite" id="SPAL_0000009700.1">
    <property type="protein sequence ID" value="SPAL_0000009700.1"/>
    <property type="gene ID" value="SPAL_0000009700"/>
</dbReference>
<name>A0A0N5B1Z5_STREA</name>
<evidence type="ECO:0000313" key="3">
    <source>
        <dbReference type="Proteomes" id="UP000046392"/>
    </source>
</evidence>
<accession>A0A0N5B1Z5</accession>
<evidence type="ECO:0000313" key="4">
    <source>
        <dbReference type="WBParaSite" id="SPAL_0000009700.1"/>
    </source>
</evidence>
<proteinExistence type="predicted"/>
<feature type="compositionally biased region" description="Polar residues" evidence="1">
    <location>
        <begin position="107"/>
        <end position="129"/>
    </location>
</feature>
<dbReference type="SUPFAM" id="SSF55797">
    <property type="entry name" value="PR-1-like"/>
    <property type="match status" value="1"/>
</dbReference>
<dbReference type="Gene3D" id="3.40.33.10">
    <property type="entry name" value="CAP"/>
    <property type="match status" value="1"/>
</dbReference>
<dbReference type="InterPro" id="IPR014044">
    <property type="entry name" value="CAP_dom"/>
</dbReference>
<reference evidence="4" key="1">
    <citation type="submission" date="2017-02" db="UniProtKB">
        <authorList>
            <consortium name="WormBaseParasite"/>
        </authorList>
    </citation>
    <scope>IDENTIFICATION</scope>
</reference>
<feature type="compositionally biased region" description="Polar residues" evidence="1">
    <location>
        <begin position="56"/>
        <end position="65"/>
    </location>
</feature>
<dbReference type="PANTHER" id="PTHR10334">
    <property type="entry name" value="CYSTEINE-RICH SECRETORY PROTEIN-RELATED"/>
    <property type="match status" value="1"/>
</dbReference>
<evidence type="ECO:0000256" key="1">
    <source>
        <dbReference type="SAM" id="MobiDB-lite"/>
    </source>
</evidence>
<dbReference type="Proteomes" id="UP000046392">
    <property type="component" value="Unplaced"/>
</dbReference>
<dbReference type="InterPro" id="IPR035940">
    <property type="entry name" value="CAP_sf"/>
</dbReference>
<feature type="region of interest" description="Disordered" evidence="1">
    <location>
        <begin position="43"/>
        <end position="141"/>
    </location>
</feature>
<feature type="compositionally biased region" description="Low complexity" evidence="1">
    <location>
        <begin position="74"/>
        <end position="103"/>
    </location>
</feature>
<keyword evidence="3" id="KW-1185">Reference proteome</keyword>
<dbReference type="InterPro" id="IPR001283">
    <property type="entry name" value="CRISP-related"/>
</dbReference>
<organism evidence="3 4">
    <name type="scientific">Strongyloides papillosus</name>
    <name type="common">Intestinal threadworm</name>
    <dbReference type="NCBI Taxonomy" id="174720"/>
    <lineage>
        <taxon>Eukaryota</taxon>
        <taxon>Metazoa</taxon>
        <taxon>Ecdysozoa</taxon>
        <taxon>Nematoda</taxon>
        <taxon>Chromadorea</taxon>
        <taxon>Rhabditida</taxon>
        <taxon>Tylenchina</taxon>
        <taxon>Panagrolaimomorpha</taxon>
        <taxon>Strongyloidoidea</taxon>
        <taxon>Strongyloididae</taxon>
        <taxon>Strongyloides</taxon>
    </lineage>
</organism>
<feature type="domain" description="SCP" evidence="2">
    <location>
        <begin position="225"/>
        <end position="354"/>
    </location>
</feature>